<dbReference type="STRING" id="210143.A0A1R3GQJ2"/>
<dbReference type="AlphaFoldDB" id="A0A1R3GQJ2"/>
<organism evidence="9 10">
    <name type="scientific">Corchorus capsularis</name>
    <name type="common">Jute</name>
    <dbReference type="NCBI Taxonomy" id="210143"/>
    <lineage>
        <taxon>Eukaryota</taxon>
        <taxon>Viridiplantae</taxon>
        <taxon>Streptophyta</taxon>
        <taxon>Embryophyta</taxon>
        <taxon>Tracheophyta</taxon>
        <taxon>Spermatophyta</taxon>
        <taxon>Magnoliopsida</taxon>
        <taxon>eudicotyledons</taxon>
        <taxon>Gunneridae</taxon>
        <taxon>Pentapetalae</taxon>
        <taxon>rosids</taxon>
        <taxon>malvids</taxon>
        <taxon>Malvales</taxon>
        <taxon>Malvaceae</taxon>
        <taxon>Grewioideae</taxon>
        <taxon>Apeibeae</taxon>
        <taxon>Corchorus</taxon>
    </lineage>
</organism>
<gene>
    <name evidence="9" type="ORF">CCACVL1_24302</name>
</gene>
<dbReference type="OrthoDB" id="2261329at2759"/>
<accession>A0A1R3GQJ2</accession>
<dbReference type="Gramene" id="OMO60260">
    <property type="protein sequence ID" value="OMO60260"/>
    <property type="gene ID" value="CCACVL1_24302"/>
</dbReference>
<evidence type="ECO:0000256" key="1">
    <source>
        <dbReference type="ARBA" id="ARBA00004448"/>
    </source>
</evidence>
<proteinExistence type="inferred from homology"/>
<keyword evidence="4" id="KW-0999">Mitochondrion inner membrane</keyword>
<dbReference type="EMBL" id="AWWV01013729">
    <property type="protein sequence ID" value="OMO60260.1"/>
    <property type="molecule type" value="Genomic_DNA"/>
</dbReference>
<keyword evidence="10" id="KW-1185">Reference proteome</keyword>
<evidence type="ECO:0000256" key="3">
    <source>
        <dbReference type="ARBA" id="ARBA00022692"/>
    </source>
</evidence>
<comment type="similarity">
    <text evidence="2">Belongs to the Tim17/Tim22/Tim23 family.</text>
</comment>
<evidence type="ECO:0000256" key="5">
    <source>
        <dbReference type="ARBA" id="ARBA00022989"/>
    </source>
</evidence>
<evidence type="ECO:0000256" key="8">
    <source>
        <dbReference type="SAM" id="Phobius"/>
    </source>
</evidence>
<keyword evidence="3 8" id="KW-0812">Transmembrane</keyword>
<evidence type="ECO:0000313" key="9">
    <source>
        <dbReference type="EMBL" id="OMO60260.1"/>
    </source>
</evidence>
<reference evidence="9 10" key="1">
    <citation type="submission" date="2013-09" db="EMBL/GenBank/DDBJ databases">
        <title>Corchorus capsularis genome sequencing.</title>
        <authorList>
            <person name="Alam M."/>
            <person name="Haque M.S."/>
            <person name="Islam M.S."/>
            <person name="Emdad E.M."/>
            <person name="Islam M.M."/>
            <person name="Ahmed B."/>
            <person name="Halim A."/>
            <person name="Hossen Q.M.M."/>
            <person name="Hossain M.Z."/>
            <person name="Ahmed R."/>
            <person name="Khan M.M."/>
            <person name="Islam R."/>
            <person name="Rashid M.M."/>
            <person name="Khan S.A."/>
            <person name="Rahman M.S."/>
            <person name="Alam M."/>
        </authorList>
    </citation>
    <scope>NUCLEOTIDE SEQUENCE [LARGE SCALE GENOMIC DNA]</scope>
    <source>
        <strain evidence="10">cv. CVL-1</strain>
        <tissue evidence="9">Whole seedling</tissue>
    </source>
</reference>
<keyword evidence="7 8" id="KW-0472">Membrane</keyword>
<dbReference type="GO" id="GO:0008320">
    <property type="term" value="F:protein transmembrane transporter activity"/>
    <property type="evidence" value="ECO:0007669"/>
    <property type="project" value="TreeGrafter"/>
</dbReference>
<sequence length="111" mass="11678">MADIPEDPWNSIFTGSTIGGFLSMRQGLAASAQSALFGQVLLALIEKAGIMMNKVLANPQNMPIMIEDPGAAGAKTETTITTAKVSANMPPILLFSSLVILLSLLMPITFV</sequence>
<dbReference type="GO" id="GO:0005744">
    <property type="term" value="C:TIM23 mitochondrial import inner membrane translocase complex"/>
    <property type="evidence" value="ECO:0007669"/>
    <property type="project" value="TreeGrafter"/>
</dbReference>
<evidence type="ECO:0000313" key="10">
    <source>
        <dbReference type="Proteomes" id="UP000188268"/>
    </source>
</evidence>
<dbReference type="GO" id="GO:0030150">
    <property type="term" value="P:protein import into mitochondrial matrix"/>
    <property type="evidence" value="ECO:0007669"/>
    <property type="project" value="TreeGrafter"/>
</dbReference>
<dbReference type="PANTHER" id="PTHR10485">
    <property type="entry name" value="MITOCHONDRIAL IMPORT INNER MEMBRANE TRANSLOCASE SUBUNIT TIM-17"/>
    <property type="match status" value="1"/>
</dbReference>
<keyword evidence="6" id="KW-0496">Mitochondrion</keyword>
<feature type="transmembrane region" description="Helical" evidence="8">
    <location>
        <begin position="92"/>
        <end position="110"/>
    </location>
</feature>
<dbReference type="PANTHER" id="PTHR10485:SF28">
    <property type="entry name" value="MITOCHONDRIAL IMPORT INNER MEMBRANE TRANSLOCASE SUBUNIT TIM17-1"/>
    <property type="match status" value="1"/>
</dbReference>
<evidence type="ECO:0000256" key="2">
    <source>
        <dbReference type="ARBA" id="ARBA00008444"/>
    </source>
</evidence>
<comment type="caution">
    <text evidence="9">The sequence shown here is derived from an EMBL/GenBank/DDBJ whole genome shotgun (WGS) entry which is preliminary data.</text>
</comment>
<keyword evidence="5 8" id="KW-1133">Transmembrane helix</keyword>
<protein>
    <submittedName>
        <fullName evidence="9">Translocase inner membrane subunit</fullName>
    </submittedName>
</protein>
<dbReference type="Proteomes" id="UP000188268">
    <property type="component" value="Unassembled WGS sequence"/>
</dbReference>
<comment type="subcellular location">
    <subcellularLocation>
        <location evidence="1">Mitochondrion inner membrane</location>
        <topology evidence="1">Multi-pass membrane protein</topology>
    </subcellularLocation>
</comment>
<evidence type="ECO:0000256" key="7">
    <source>
        <dbReference type="ARBA" id="ARBA00023136"/>
    </source>
</evidence>
<name>A0A1R3GQJ2_COCAP</name>
<evidence type="ECO:0000256" key="6">
    <source>
        <dbReference type="ARBA" id="ARBA00023128"/>
    </source>
</evidence>
<evidence type="ECO:0000256" key="4">
    <source>
        <dbReference type="ARBA" id="ARBA00022792"/>
    </source>
</evidence>